<gene>
    <name evidence="4" type="ORF">DRJ04_06070</name>
</gene>
<dbReference type="Proteomes" id="UP000280417">
    <property type="component" value="Unassembled WGS sequence"/>
</dbReference>
<dbReference type="CDD" id="cd02139">
    <property type="entry name" value="nitroreductase"/>
    <property type="match status" value="1"/>
</dbReference>
<protein>
    <submittedName>
        <fullName evidence="4">Nitroreductase</fullName>
    </submittedName>
</protein>
<sequence length="171" mass="19387">MDVMEAIEKRRSVRSYQNRPIPEEKLKKILEAARLAPSARNAQSFKFIVVKDERLRKRLAQEATPYHFIGEAPVIIVAVSLKPDYIMRSEVPAYAVDIGIAFDHMTLAAVEEGLGTCWIGGFYQNLVKQILNIPEKYKVAALLPIGYPADTPGRKSRRSLEEMVCYDTFVE</sequence>
<name>A0A662D9R1_UNCAE</name>
<dbReference type="SUPFAM" id="SSF55469">
    <property type="entry name" value="FMN-dependent nitroreductase-like"/>
    <property type="match status" value="1"/>
</dbReference>
<feature type="domain" description="Nitroreductase" evidence="3">
    <location>
        <begin position="67"/>
        <end position="147"/>
    </location>
</feature>
<feature type="domain" description="Nitroreductase" evidence="3">
    <location>
        <begin position="7"/>
        <end position="62"/>
    </location>
</feature>
<accession>A0A662D9R1</accession>
<dbReference type="GO" id="GO:0016491">
    <property type="term" value="F:oxidoreductase activity"/>
    <property type="evidence" value="ECO:0007669"/>
    <property type="project" value="UniProtKB-KW"/>
</dbReference>
<dbReference type="EMBL" id="QMQA01000159">
    <property type="protein sequence ID" value="RLE12504.1"/>
    <property type="molecule type" value="Genomic_DNA"/>
</dbReference>
<comment type="similarity">
    <text evidence="1">Belongs to the nitroreductase family.</text>
</comment>
<evidence type="ECO:0000313" key="5">
    <source>
        <dbReference type="Proteomes" id="UP000280417"/>
    </source>
</evidence>
<evidence type="ECO:0000256" key="1">
    <source>
        <dbReference type="ARBA" id="ARBA00007118"/>
    </source>
</evidence>
<dbReference type="PANTHER" id="PTHR43673:SF10">
    <property type="entry name" value="NADH DEHYDROGENASE_NAD(P)H NITROREDUCTASE XCC3605-RELATED"/>
    <property type="match status" value="1"/>
</dbReference>
<dbReference type="InterPro" id="IPR000415">
    <property type="entry name" value="Nitroreductase-like"/>
</dbReference>
<proteinExistence type="inferred from homology"/>
<dbReference type="PANTHER" id="PTHR43673">
    <property type="entry name" value="NAD(P)H NITROREDUCTASE YDGI-RELATED"/>
    <property type="match status" value="1"/>
</dbReference>
<dbReference type="InterPro" id="IPR029479">
    <property type="entry name" value="Nitroreductase"/>
</dbReference>
<dbReference type="Pfam" id="PF00881">
    <property type="entry name" value="Nitroreductase"/>
    <property type="match status" value="2"/>
</dbReference>
<evidence type="ECO:0000256" key="2">
    <source>
        <dbReference type="ARBA" id="ARBA00023002"/>
    </source>
</evidence>
<evidence type="ECO:0000259" key="3">
    <source>
        <dbReference type="Pfam" id="PF00881"/>
    </source>
</evidence>
<dbReference type="AlphaFoldDB" id="A0A662D9R1"/>
<keyword evidence="2" id="KW-0560">Oxidoreductase</keyword>
<organism evidence="4 5">
    <name type="scientific">Aerophobetes bacterium</name>
    <dbReference type="NCBI Taxonomy" id="2030807"/>
    <lineage>
        <taxon>Bacteria</taxon>
        <taxon>Candidatus Aerophobota</taxon>
    </lineage>
</organism>
<dbReference type="Gene3D" id="3.40.109.10">
    <property type="entry name" value="NADH Oxidase"/>
    <property type="match status" value="1"/>
</dbReference>
<comment type="caution">
    <text evidence="4">The sequence shown here is derived from an EMBL/GenBank/DDBJ whole genome shotgun (WGS) entry which is preliminary data.</text>
</comment>
<evidence type="ECO:0000313" key="4">
    <source>
        <dbReference type="EMBL" id="RLE12504.1"/>
    </source>
</evidence>
<reference evidence="4 5" key="1">
    <citation type="submission" date="2018-06" db="EMBL/GenBank/DDBJ databases">
        <title>Extensive metabolic versatility and redundancy in microbially diverse, dynamic hydrothermal sediments.</title>
        <authorList>
            <person name="Dombrowski N."/>
            <person name="Teske A."/>
            <person name="Baker B.J."/>
        </authorList>
    </citation>
    <scope>NUCLEOTIDE SEQUENCE [LARGE SCALE GENOMIC DNA]</scope>
    <source>
        <strain evidence="4">B3_G15</strain>
    </source>
</reference>